<sequence length="62" mass="6348">MALAAADVLELLRSADLEMLESAAMALAAGVLVTMLLVPPLLVATERVLELAAFMHSPGSAA</sequence>
<name>A0A6A3XYY2_9STRA</name>
<dbReference type="Proteomes" id="UP000440367">
    <property type="component" value="Unassembled WGS sequence"/>
</dbReference>
<reference evidence="6 7" key="1">
    <citation type="submission" date="2018-08" db="EMBL/GenBank/DDBJ databases">
        <title>Genomic investigation of the strawberry pathogen Phytophthora fragariae indicates pathogenicity is determined by transcriptional variation in three key races.</title>
        <authorList>
            <person name="Adams T.M."/>
            <person name="Armitage A.D."/>
            <person name="Sobczyk M.K."/>
            <person name="Bates H.J."/>
            <person name="Dunwell J.M."/>
            <person name="Nellist C.F."/>
            <person name="Harrison R.J."/>
        </authorList>
    </citation>
    <scope>NUCLEOTIDE SEQUENCE [LARGE SCALE GENOMIC DNA]</scope>
    <source>
        <strain evidence="5 7">BC-1</strain>
        <strain evidence="3 9">BC-23</strain>
        <strain evidence="4 6">NOV-27</strain>
        <strain evidence="2 8">SCRP245</strain>
    </source>
</reference>
<evidence type="ECO:0000313" key="6">
    <source>
        <dbReference type="Proteomes" id="UP000433483"/>
    </source>
</evidence>
<accession>A0A6A3XYY2</accession>
<dbReference type="EMBL" id="QXFW01000740">
    <property type="protein sequence ID" value="KAE9004080.1"/>
    <property type="molecule type" value="Genomic_DNA"/>
</dbReference>
<dbReference type="Proteomes" id="UP000476176">
    <property type="component" value="Unassembled WGS sequence"/>
</dbReference>
<proteinExistence type="predicted"/>
<evidence type="ECO:0000313" key="8">
    <source>
        <dbReference type="Proteomes" id="UP000460718"/>
    </source>
</evidence>
<dbReference type="EMBL" id="QXGD01000808">
    <property type="protein sequence ID" value="KAE9223873.1"/>
    <property type="molecule type" value="Genomic_DNA"/>
</dbReference>
<dbReference type="EMBL" id="QXGB01000721">
    <property type="protein sequence ID" value="KAE9206006.1"/>
    <property type="molecule type" value="Genomic_DNA"/>
</dbReference>
<dbReference type="EMBL" id="QXGC01003293">
    <property type="protein sequence ID" value="KAE9176868.1"/>
    <property type="molecule type" value="Genomic_DNA"/>
</dbReference>
<dbReference type="AlphaFoldDB" id="A0A6A3XYY2"/>
<comment type="caution">
    <text evidence="4">The sequence shown here is derived from an EMBL/GenBank/DDBJ whole genome shotgun (WGS) entry which is preliminary data.</text>
</comment>
<keyword evidence="1" id="KW-0812">Transmembrane</keyword>
<protein>
    <submittedName>
        <fullName evidence="4">Uncharacterized protein</fullName>
    </submittedName>
</protein>
<evidence type="ECO:0000313" key="2">
    <source>
        <dbReference type="EMBL" id="KAE9004080.1"/>
    </source>
</evidence>
<evidence type="ECO:0000313" key="5">
    <source>
        <dbReference type="EMBL" id="KAE9223873.1"/>
    </source>
</evidence>
<evidence type="ECO:0000313" key="3">
    <source>
        <dbReference type="EMBL" id="KAE9176868.1"/>
    </source>
</evidence>
<dbReference type="Proteomes" id="UP000433483">
    <property type="component" value="Unassembled WGS sequence"/>
</dbReference>
<organism evidence="4 6">
    <name type="scientific">Phytophthora fragariae</name>
    <dbReference type="NCBI Taxonomy" id="53985"/>
    <lineage>
        <taxon>Eukaryota</taxon>
        <taxon>Sar</taxon>
        <taxon>Stramenopiles</taxon>
        <taxon>Oomycota</taxon>
        <taxon>Peronosporomycetes</taxon>
        <taxon>Peronosporales</taxon>
        <taxon>Peronosporaceae</taxon>
        <taxon>Phytophthora</taxon>
    </lineage>
</organism>
<dbReference type="Proteomes" id="UP000460718">
    <property type="component" value="Unassembled WGS sequence"/>
</dbReference>
<keyword evidence="1" id="KW-0472">Membrane</keyword>
<evidence type="ECO:0000256" key="1">
    <source>
        <dbReference type="SAM" id="Phobius"/>
    </source>
</evidence>
<evidence type="ECO:0000313" key="7">
    <source>
        <dbReference type="Proteomes" id="UP000440367"/>
    </source>
</evidence>
<keyword evidence="1" id="KW-1133">Transmembrane helix</keyword>
<evidence type="ECO:0000313" key="9">
    <source>
        <dbReference type="Proteomes" id="UP000476176"/>
    </source>
</evidence>
<evidence type="ECO:0000313" key="4">
    <source>
        <dbReference type="EMBL" id="KAE9206006.1"/>
    </source>
</evidence>
<feature type="transmembrane region" description="Helical" evidence="1">
    <location>
        <begin position="23"/>
        <end position="45"/>
    </location>
</feature>
<keyword evidence="6" id="KW-1185">Reference proteome</keyword>
<gene>
    <name evidence="5" type="ORF">PF002_g14855</name>
    <name evidence="3" type="ORF">PF004_g25938</name>
    <name evidence="4" type="ORF">PF005_g13181</name>
    <name evidence="2" type="ORF">PF011_g12610</name>
</gene>